<protein>
    <submittedName>
        <fullName evidence="1">Bacterial mobilisation protein (MobC)</fullName>
    </submittedName>
</protein>
<evidence type="ECO:0000313" key="1">
    <source>
        <dbReference type="EMBL" id="CBL25801.1"/>
    </source>
</evidence>
<dbReference type="Proteomes" id="UP000008956">
    <property type="component" value="Chromosome"/>
</dbReference>
<dbReference type="Pfam" id="PF21983">
    <property type="entry name" value="NikA-like"/>
    <property type="match status" value="1"/>
</dbReference>
<reference evidence="1 2" key="2">
    <citation type="submission" date="2010-03" db="EMBL/GenBank/DDBJ databases">
        <authorList>
            <person name="Pajon A."/>
        </authorList>
    </citation>
    <scope>NUCLEOTIDE SEQUENCE [LARGE SCALE GENOMIC DNA]</scope>
    <source>
        <strain evidence="1 2">L2-14</strain>
    </source>
</reference>
<dbReference type="AlphaFoldDB" id="D4M3I9"/>
<dbReference type="InterPro" id="IPR053842">
    <property type="entry name" value="NikA-like"/>
</dbReference>
<sequence>MTEEEYADFTERLSHFDMSQAEFIRQAITRATIRPIITVSPVNDELLAAIGQLTAEYGKIGGNLNQIARALNEYGTPYNTLSGEVRAAIADLAALKFEVLRKVGEAVGDIQTYQL</sequence>
<dbReference type="KEGG" id="rto:RTO_11220"/>
<proteinExistence type="predicted"/>
<gene>
    <name evidence="1" type="ORF">RTO_11220</name>
</gene>
<name>D4M3I9_9FIRM</name>
<dbReference type="PATRIC" id="fig|657313.3.peg.788"/>
<reference evidence="1 2" key="1">
    <citation type="submission" date="2010-03" db="EMBL/GenBank/DDBJ databases">
        <title>The genome sequence of Ruminococcus torques L2-14.</title>
        <authorList>
            <consortium name="metaHIT consortium -- http://www.metahit.eu/"/>
            <person name="Pajon A."/>
            <person name="Turner K."/>
            <person name="Parkhill J."/>
            <person name="Duncan S."/>
            <person name="Flint H."/>
        </authorList>
    </citation>
    <scope>NUCLEOTIDE SEQUENCE [LARGE SCALE GENOMIC DNA]</scope>
    <source>
        <strain evidence="1 2">L2-14</strain>
    </source>
</reference>
<organism evidence="1 2">
    <name type="scientific">[Ruminococcus] torques L2-14</name>
    <dbReference type="NCBI Taxonomy" id="657313"/>
    <lineage>
        <taxon>Bacteria</taxon>
        <taxon>Bacillati</taxon>
        <taxon>Bacillota</taxon>
        <taxon>Clostridia</taxon>
        <taxon>Lachnospirales</taxon>
        <taxon>Lachnospiraceae</taxon>
        <taxon>Mediterraneibacter</taxon>
    </lineage>
</organism>
<accession>D4M3I9</accession>
<evidence type="ECO:0000313" key="2">
    <source>
        <dbReference type="Proteomes" id="UP000008956"/>
    </source>
</evidence>
<dbReference type="EMBL" id="FP929055">
    <property type="protein sequence ID" value="CBL25801.1"/>
    <property type="molecule type" value="Genomic_DNA"/>
</dbReference>
<dbReference type="HOGENOM" id="CLU_096411_0_1_9"/>